<dbReference type="GO" id="GO:0051087">
    <property type="term" value="F:protein-folding chaperone binding"/>
    <property type="evidence" value="ECO:0007669"/>
    <property type="project" value="TreeGrafter"/>
</dbReference>
<keyword evidence="8" id="KW-1185">Reference proteome</keyword>
<evidence type="ECO:0000313" key="7">
    <source>
        <dbReference type="EMBL" id="RMX49222.1"/>
    </source>
</evidence>
<dbReference type="GO" id="GO:0006457">
    <property type="term" value="P:protein folding"/>
    <property type="evidence" value="ECO:0007669"/>
    <property type="project" value="TreeGrafter"/>
</dbReference>
<gene>
    <name evidence="7" type="ORF">pdam_00005820</name>
</gene>
<accession>A0A3M6U6A1</accession>
<dbReference type="PROSITE" id="PS51501">
    <property type="entry name" value="ZF_DNL"/>
    <property type="match status" value="1"/>
</dbReference>
<dbReference type="GO" id="GO:0005739">
    <property type="term" value="C:mitochondrion"/>
    <property type="evidence" value="ECO:0007669"/>
    <property type="project" value="TreeGrafter"/>
</dbReference>
<evidence type="ECO:0000313" key="8">
    <source>
        <dbReference type="Proteomes" id="UP000275408"/>
    </source>
</evidence>
<organism evidence="7 8">
    <name type="scientific">Pocillopora damicornis</name>
    <name type="common">Cauliflower coral</name>
    <name type="synonym">Millepora damicornis</name>
    <dbReference type="NCBI Taxonomy" id="46731"/>
    <lineage>
        <taxon>Eukaryota</taxon>
        <taxon>Metazoa</taxon>
        <taxon>Cnidaria</taxon>
        <taxon>Anthozoa</taxon>
        <taxon>Hexacorallia</taxon>
        <taxon>Scleractinia</taxon>
        <taxon>Astrocoeniina</taxon>
        <taxon>Pocilloporidae</taxon>
        <taxon>Pocillopora</taxon>
    </lineage>
</organism>
<evidence type="ECO:0000256" key="3">
    <source>
        <dbReference type="ARBA" id="ARBA00022833"/>
    </source>
</evidence>
<protein>
    <recommendedName>
        <fullName evidence="6">DNL-type domain-containing protein</fullName>
    </recommendedName>
</protein>
<dbReference type="PANTHER" id="PTHR20922:SF13">
    <property type="entry name" value="DNL-TYPE ZINC FINGER PROTEIN"/>
    <property type="match status" value="1"/>
</dbReference>
<evidence type="ECO:0000256" key="1">
    <source>
        <dbReference type="ARBA" id="ARBA00022723"/>
    </source>
</evidence>
<feature type="region of interest" description="Disordered" evidence="5">
    <location>
        <begin position="1"/>
        <end position="26"/>
    </location>
</feature>
<evidence type="ECO:0000259" key="6">
    <source>
        <dbReference type="PROSITE" id="PS51501"/>
    </source>
</evidence>
<dbReference type="InterPro" id="IPR007853">
    <property type="entry name" value="Znf_DNL-typ"/>
</dbReference>
<dbReference type="OrthoDB" id="512667at2759"/>
<dbReference type="EMBL" id="RCHS01002157">
    <property type="protein sequence ID" value="RMX49222.1"/>
    <property type="molecule type" value="Genomic_DNA"/>
</dbReference>
<feature type="domain" description="DNL-type" evidence="6">
    <location>
        <begin position="84"/>
        <end position="179"/>
    </location>
</feature>
<dbReference type="AlphaFoldDB" id="A0A3M6U6A1"/>
<keyword evidence="1" id="KW-0479">Metal-binding</keyword>
<dbReference type="GO" id="GO:0008270">
    <property type="term" value="F:zinc ion binding"/>
    <property type="evidence" value="ECO:0007669"/>
    <property type="project" value="UniProtKB-KW"/>
</dbReference>
<dbReference type="GO" id="GO:0050821">
    <property type="term" value="P:protein stabilization"/>
    <property type="evidence" value="ECO:0007669"/>
    <property type="project" value="TreeGrafter"/>
</dbReference>
<name>A0A3M6U6A1_POCDA</name>
<dbReference type="Pfam" id="PF05180">
    <property type="entry name" value="zf-DNL"/>
    <property type="match status" value="1"/>
</dbReference>
<dbReference type="PANTHER" id="PTHR20922">
    <property type="entry name" value="DNL-TYPE ZINC FINGER PROTEIN"/>
    <property type="match status" value="1"/>
</dbReference>
<dbReference type="STRING" id="46731.A0A3M6U6A1"/>
<evidence type="ECO:0000256" key="2">
    <source>
        <dbReference type="ARBA" id="ARBA00022771"/>
    </source>
</evidence>
<keyword evidence="3" id="KW-0862">Zinc</keyword>
<reference evidence="7 8" key="1">
    <citation type="journal article" date="2018" name="Sci. Rep.">
        <title>Comparative analysis of the Pocillopora damicornis genome highlights role of immune system in coral evolution.</title>
        <authorList>
            <person name="Cunning R."/>
            <person name="Bay R.A."/>
            <person name="Gillette P."/>
            <person name="Baker A.C."/>
            <person name="Traylor-Knowles N."/>
        </authorList>
    </citation>
    <scope>NUCLEOTIDE SEQUENCE [LARGE SCALE GENOMIC DNA]</scope>
    <source>
        <strain evidence="7">RSMAS</strain>
        <tissue evidence="7">Whole animal</tissue>
    </source>
</reference>
<evidence type="ECO:0000256" key="4">
    <source>
        <dbReference type="PROSITE-ProRule" id="PRU00834"/>
    </source>
</evidence>
<comment type="caution">
    <text evidence="7">The sequence shown here is derived from an EMBL/GenBank/DDBJ whole genome shotgun (WGS) entry which is preliminary data.</text>
</comment>
<dbReference type="GO" id="GO:0030150">
    <property type="term" value="P:protein import into mitochondrial matrix"/>
    <property type="evidence" value="ECO:0007669"/>
    <property type="project" value="TreeGrafter"/>
</dbReference>
<dbReference type="InterPro" id="IPR024158">
    <property type="entry name" value="Mt_import_TIM15"/>
</dbReference>
<keyword evidence="2 4" id="KW-0863">Zinc-finger</keyword>
<evidence type="ECO:0000256" key="5">
    <source>
        <dbReference type="SAM" id="MobiDB-lite"/>
    </source>
</evidence>
<proteinExistence type="predicted"/>
<sequence length="179" mass="20252">MGAGGMYLSSTPPYPPDHSTISDETQARTHSYQRIQVSWNNLIRRPFSFRTSLITVSSTRTYCLWRSFCSKATNSGCKPLGSITQRDKFHLVFTCNVCETRSQKLVSKQAYSKGVVIVKCPGCNKNHLIADNLGWFYDDNRNIEDILAEKGESVKMLTENDSLGYLVKDLANRIEKGER</sequence>
<dbReference type="Proteomes" id="UP000275408">
    <property type="component" value="Unassembled WGS sequence"/>
</dbReference>